<comment type="caution">
    <text evidence="11">The sequence shown here is derived from an EMBL/GenBank/DDBJ whole genome shotgun (WGS) entry which is preliminary data.</text>
</comment>
<dbReference type="SUPFAM" id="SSF53850">
    <property type="entry name" value="Periplasmic binding protein-like II"/>
    <property type="match status" value="1"/>
</dbReference>
<dbReference type="PRINTS" id="PR00151">
    <property type="entry name" value="PORPHBDMNASE"/>
</dbReference>
<keyword evidence="12" id="KW-1185">Reference proteome</keyword>
<gene>
    <name evidence="11" type="primary">hemC</name>
    <name evidence="11" type="ORF">OHJ16_07145</name>
</gene>
<evidence type="ECO:0000313" key="11">
    <source>
        <dbReference type="EMBL" id="MCZ0857818.1"/>
    </source>
</evidence>
<protein>
    <recommendedName>
        <fullName evidence="4 8">Hydroxymethylbilane synthase</fullName>
        <ecNumber evidence="4 8">2.5.1.61</ecNumber>
    </recommendedName>
</protein>
<dbReference type="Proteomes" id="UP001072034">
    <property type="component" value="Unassembled WGS sequence"/>
</dbReference>
<comment type="similarity">
    <text evidence="3">Belongs to the HMBS family.</text>
</comment>
<dbReference type="InterPro" id="IPR022418">
    <property type="entry name" value="Porphobilinogen_deaminase_C"/>
</dbReference>
<dbReference type="PROSITE" id="PS00533">
    <property type="entry name" value="PORPHOBILINOGEN_DEAM"/>
    <property type="match status" value="1"/>
</dbReference>
<dbReference type="PIRSF" id="PIRSF001438">
    <property type="entry name" value="4pyrrol_synth_OHMeBilane_synth"/>
    <property type="match status" value="1"/>
</dbReference>
<keyword evidence="6" id="KW-0627">Porphyrin biosynthesis</keyword>
<sequence>MTKPATRTVRLGTRGSALAITQSGLVAHMIAQRAADLDLDLAVKIVEIRTRGDEDPTALTQLGGTGAFAAALRRALLDGDCDLAVHSLKDLPTTPTPGLRIAAVPMREDPRDALCTVGGPDGRRLAELAPGARIGTGSPRRAAQLLAVRPDLQVVPMRGNVPTRLSRVLGKGVREDGPMGAAGEPDLDGVVLALAGLQRLELDSHVSEILPAGTDGDAPIMVPAAGQGALAVETRENLEREDPELSQVLNHIDNPATRAAVTAERAVLARLGAGCAAPVGALAVPAVAGGDALSLKAVVASLDGRTVLRESSTAHLDRAEALGVHVAQALLAAGATRVADLRAGAPVRGGRR</sequence>
<dbReference type="GO" id="GO:0004418">
    <property type="term" value="F:hydroxymethylbilane synthase activity"/>
    <property type="evidence" value="ECO:0007669"/>
    <property type="project" value="UniProtKB-EC"/>
</dbReference>
<dbReference type="RefSeq" id="WP_268917335.1">
    <property type="nucleotide sequence ID" value="NZ_JAPTMY010000012.1"/>
</dbReference>
<dbReference type="SUPFAM" id="SSF54782">
    <property type="entry name" value="Porphobilinogen deaminase (hydroxymethylbilane synthase), C-terminal domain"/>
    <property type="match status" value="1"/>
</dbReference>
<evidence type="ECO:0000259" key="10">
    <source>
        <dbReference type="Pfam" id="PF03900"/>
    </source>
</evidence>
<dbReference type="InterPro" id="IPR036803">
    <property type="entry name" value="Porphobilinogen_deaminase_C_sf"/>
</dbReference>
<accession>A0ABT4I7V7</accession>
<dbReference type="EC" id="2.5.1.61" evidence="4 8"/>
<proteinExistence type="inferred from homology"/>
<dbReference type="InterPro" id="IPR022417">
    <property type="entry name" value="Porphobilin_deaminase_N"/>
</dbReference>
<dbReference type="PANTHER" id="PTHR11557">
    <property type="entry name" value="PORPHOBILINOGEN DEAMINASE"/>
    <property type="match status" value="1"/>
</dbReference>
<keyword evidence="5 11" id="KW-0808">Transferase</keyword>
<comment type="cofactor">
    <cofactor evidence="1">
        <name>dipyrromethane</name>
        <dbReference type="ChEBI" id="CHEBI:60342"/>
    </cofactor>
</comment>
<reference evidence="11" key="1">
    <citation type="submission" date="2022-10" db="EMBL/GenBank/DDBJ databases">
        <title>Genome sequence of Actinomyces israelii ATCC 10048.</title>
        <authorList>
            <person name="Watt R.M."/>
            <person name="Tong W.M."/>
        </authorList>
    </citation>
    <scope>NUCLEOTIDE SEQUENCE</scope>
    <source>
        <strain evidence="11">ATCC 10048</strain>
    </source>
</reference>
<dbReference type="Gene3D" id="3.30.160.40">
    <property type="entry name" value="Porphobilinogen deaminase, C-terminal domain"/>
    <property type="match status" value="1"/>
</dbReference>
<dbReference type="InterPro" id="IPR022419">
    <property type="entry name" value="Porphobilin_deaminase_cofac_BS"/>
</dbReference>
<evidence type="ECO:0000256" key="3">
    <source>
        <dbReference type="ARBA" id="ARBA00005638"/>
    </source>
</evidence>
<dbReference type="EMBL" id="JAPTMY010000012">
    <property type="protein sequence ID" value="MCZ0857818.1"/>
    <property type="molecule type" value="Genomic_DNA"/>
</dbReference>
<evidence type="ECO:0000256" key="5">
    <source>
        <dbReference type="ARBA" id="ARBA00022679"/>
    </source>
</evidence>
<comment type="function">
    <text evidence="2">Tetrapolymerization of the monopyrrole PBG into the hydroxymethylbilane pre-uroporphyrinogen in several discrete steps.</text>
</comment>
<dbReference type="NCBIfam" id="TIGR00212">
    <property type="entry name" value="hemC"/>
    <property type="match status" value="1"/>
</dbReference>
<evidence type="ECO:0000259" key="9">
    <source>
        <dbReference type="Pfam" id="PF01379"/>
    </source>
</evidence>
<dbReference type="Pfam" id="PF03900">
    <property type="entry name" value="Porphobil_deamC"/>
    <property type="match status" value="1"/>
</dbReference>
<evidence type="ECO:0000256" key="7">
    <source>
        <dbReference type="ARBA" id="ARBA00048169"/>
    </source>
</evidence>
<dbReference type="PANTHER" id="PTHR11557:SF0">
    <property type="entry name" value="PORPHOBILINOGEN DEAMINASE"/>
    <property type="match status" value="1"/>
</dbReference>
<dbReference type="Gene3D" id="3.40.190.10">
    <property type="entry name" value="Periplasmic binding protein-like II"/>
    <property type="match status" value="2"/>
</dbReference>
<organism evidence="11 12">
    <name type="scientific">Actinomyces israelii</name>
    <dbReference type="NCBI Taxonomy" id="1659"/>
    <lineage>
        <taxon>Bacteria</taxon>
        <taxon>Bacillati</taxon>
        <taxon>Actinomycetota</taxon>
        <taxon>Actinomycetes</taxon>
        <taxon>Actinomycetales</taxon>
        <taxon>Actinomycetaceae</taxon>
        <taxon>Actinomyces</taxon>
    </lineage>
</organism>
<name>A0ABT4I7V7_9ACTO</name>
<evidence type="ECO:0000256" key="4">
    <source>
        <dbReference type="ARBA" id="ARBA00012655"/>
    </source>
</evidence>
<comment type="catalytic activity">
    <reaction evidence="7">
        <text>4 porphobilinogen + H2O = hydroxymethylbilane + 4 NH4(+)</text>
        <dbReference type="Rhea" id="RHEA:13185"/>
        <dbReference type="ChEBI" id="CHEBI:15377"/>
        <dbReference type="ChEBI" id="CHEBI:28938"/>
        <dbReference type="ChEBI" id="CHEBI:57845"/>
        <dbReference type="ChEBI" id="CHEBI:58126"/>
        <dbReference type="EC" id="2.5.1.61"/>
    </reaction>
</comment>
<evidence type="ECO:0000256" key="1">
    <source>
        <dbReference type="ARBA" id="ARBA00001916"/>
    </source>
</evidence>
<feature type="domain" description="Porphobilinogen deaminase N-terminal" evidence="9">
    <location>
        <begin position="9"/>
        <end position="238"/>
    </location>
</feature>
<dbReference type="Pfam" id="PF01379">
    <property type="entry name" value="Porphobil_deam"/>
    <property type="match status" value="1"/>
</dbReference>
<evidence type="ECO:0000256" key="8">
    <source>
        <dbReference type="NCBIfam" id="TIGR00212"/>
    </source>
</evidence>
<dbReference type="InterPro" id="IPR000860">
    <property type="entry name" value="HemC"/>
</dbReference>
<evidence type="ECO:0000313" key="12">
    <source>
        <dbReference type="Proteomes" id="UP001072034"/>
    </source>
</evidence>
<evidence type="ECO:0000256" key="6">
    <source>
        <dbReference type="ARBA" id="ARBA00023244"/>
    </source>
</evidence>
<feature type="domain" description="Porphobilinogen deaminase C-terminal" evidence="10">
    <location>
        <begin position="260"/>
        <end position="331"/>
    </location>
</feature>
<evidence type="ECO:0000256" key="2">
    <source>
        <dbReference type="ARBA" id="ARBA00002869"/>
    </source>
</evidence>